<dbReference type="GO" id="GO:0004843">
    <property type="term" value="F:cysteine-type deubiquitinase activity"/>
    <property type="evidence" value="ECO:0007669"/>
    <property type="project" value="UniProtKB-UniRule"/>
</dbReference>
<dbReference type="InterPro" id="IPR039785">
    <property type="entry name" value="MINY3/4"/>
</dbReference>
<dbReference type="Pfam" id="PF13898">
    <property type="entry name" value="MINDY-3_4_CD"/>
    <property type="match status" value="2"/>
</dbReference>
<reference evidence="11" key="1">
    <citation type="submission" date="2019-08" db="EMBL/GenBank/DDBJ databases">
        <title>The improved chromosome-level genome for the pearl oyster Pinctada fucata martensii using PacBio sequencing and Hi-C.</title>
        <authorList>
            <person name="Zheng Z."/>
        </authorList>
    </citation>
    <scope>NUCLEOTIDE SEQUENCE</scope>
    <source>
        <strain evidence="11">ZZ-2019</strain>
        <tissue evidence="11">Adductor muscle</tissue>
    </source>
</reference>
<dbReference type="InterPro" id="IPR011992">
    <property type="entry name" value="EF-hand-dom_pair"/>
</dbReference>
<dbReference type="EMBL" id="VSWD01000001">
    <property type="protein sequence ID" value="KAK3108552.1"/>
    <property type="molecule type" value="Genomic_DNA"/>
</dbReference>
<dbReference type="InterPro" id="IPR025257">
    <property type="entry name" value="MINDY-3/4_CD"/>
</dbReference>
<evidence type="ECO:0000313" key="11">
    <source>
        <dbReference type="EMBL" id="KAK3108552.1"/>
    </source>
</evidence>
<comment type="similarity">
    <text evidence="3 8">Belongs to the MINDY deubiquitinase family. FAM188 subfamily.</text>
</comment>
<evidence type="ECO:0000256" key="9">
    <source>
        <dbReference type="SAM" id="MobiDB-lite"/>
    </source>
</evidence>
<dbReference type="GO" id="GO:0071108">
    <property type="term" value="P:protein K48-linked deubiquitination"/>
    <property type="evidence" value="ECO:0007669"/>
    <property type="project" value="InterPro"/>
</dbReference>
<feature type="region of interest" description="Disordered" evidence="9">
    <location>
        <begin position="194"/>
        <end position="255"/>
    </location>
</feature>
<evidence type="ECO:0000256" key="6">
    <source>
        <dbReference type="ARBA" id="ARBA00022801"/>
    </source>
</evidence>
<comment type="function">
    <text evidence="2 8">Hydrolase that can remove 'Lys-48'-linked conjugated ubiquitin from proteins.</text>
</comment>
<organism evidence="11 12">
    <name type="scientific">Pinctada imbricata</name>
    <name type="common">Atlantic pearl-oyster</name>
    <name type="synonym">Pinctada martensii</name>
    <dbReference type="NCBI Taxonomy" id="66713"/>
    <lineage>
        <taxon>Eukaryota</taxon>
        <taxon>Metazoa</taxon>
        <taxon>Spiralia</taxon>
        <taxon>Lophotrochozoa</taxon>
        <taxon>Mollusca</taxon>
        <taxon>Bivalvia</taxon>
        <taxon>Autobranchia</taxon>
        <taxon>Pteriomorphia</taxon>
        <taxon>Pterioida</taxon>
        <taxon>Pterioidea</taxon>
        <taxon>Pteriidae</taxon>
        <taxon>Pinctada</taxon>
    </lineage>
</organism>
<protein>
    <recommendedName>
        <fullName evidence="8">Ubiquitin carboxyl-terminal hydrolase MINDY</fullName>
        <ecNumber evidence="8">3.4.19.12</ecNumber>
    </recommendedName>
</protein>
<feature type="domain" description="Deubiquitinating enzyme MINDY-3/4 conserved" evidence="10">
    <location>
        <begin position="62"/>
        <end position="460"/>
    </location>
</feature>
<dbReference type="GO" id="GO:0006508">
    <property type="term" value="P:proteolysis"/>
    <property type="evidence" value="ECO:0007669"/>
    <property type="project" value="UniProtKB-KW"/>
</dbReference>
<feature type="compositionally biased region" description="Polar residues" evidence="9">
    <location>
        <begin position="194"/>
        <end position="220"/>
    </location>
</feature>
<dbReference type="EC" id="3.4.19.12" evidence="8"/>
<proteinExistence type="inferred from homology"/>
<evidence type="ECO:0000256" key="1">
    <source>
        <dbReference type="ARBA" id="ARBA00000707"/>
    </source>
</evidence>
<evidence type="ECO:0000256" key="2">
    <source>
        <dbReference type="ARBA" id="ARBA00002107"/>
    </source>
</evidence>
<evidence type="ECO:0000313" key="12">
    <source>
        <dbReference type="Proteomes" id="UP001186944"/>
    </source>
</evidence>
<keyword evidence="5 8" id="KW-0833">Ubl conjugation pathway</keyword>
<gene>
    <name evidence="11" type="ORF">FSP39_010527</name>
</gene>
<evidence type="ECO:0000259" key="10">
    <source>
        <dbReference type="SMART" id="SM01174"/>
    </source>
</evidence>
<dbReference type="AlphaFoldDB" id="A0AA89CBR6"/>
<evidence type="ECO:0000256" key="8">
    <source>
        <dbReference type="RuleBase" id="RU367088"/>
    </source>
</evidence>
<dbReference type="SMART" id="SM01174">
    <property type="entry name" value="DUF4205"/>
    <property type="match status" value="1"/>
</dbReference>
<name>A0AA89CBR6_PINIB</name>
<dbReference type="GO" id="GO:1990380">
    <property type="term" value="F:K48-linked deubiquitinase activity"/>
    <property type="evidence" value="ECO:0007669"/>
    <property type="project" value="UniProtKB-UniRule"/>
</dbReference>
<sequence length="554" mass="62418">MFKVGFSFNREFCRTAAVQIGALKSMVVLENTDAVFAEKDGKMKMLSSAAFVAEEKLIREAKELIWGSVVNEEIFCRWTQGFTFSEYQATALVQYEGGPCAVIAPVQAYFLQNLLFNLDIEDLSTIPEEQCNEALLQSLGDILIDVNSTGKFFVVSLQDTIISDAKNSEKCTNSSKFPSLIKNAEKEGEIIETNAENSQENTTSSQTEQPVSNTQGSRPTSAHREKTSSPRSKDEDQETEEDTEHRAKRQRPENDVFHSRLKCTECDSVESMRNTMKAIGKLYTDSYGVILFMYSVILSKGVEQIRNEMEDAGDQLIDHIHGHGSQSLINLFLCGKAVSNIWDNDKCVSGLNLYGIPHRCKIGFLTLMEHLRYCEVGWYLKNPSFPIWIIASETHLTVLFSKEKNLVSCENEASNAKVIFQSFDPEGNGFINTACLGDLLSALDLVSEKEYVDIMKTKLDSEDLGIITLTSFMDEFYPGQNKTEQPSTFELLHWNGLSRSSTDGKVMYSRGKATVPEEMELQIITDLSPMIMCLRTKWPTMELQWENERIPSLN</sequence>
<dbReference type="SUPFAM" id="SSF47473">
    <property type="entry name" value="EF-hand"/>
    <property type="match status" value="1"/>
</dbReference>
<dbReference type="PANTHER" id="PTHR12473:SF17">
    <property type="entry name" value="UBIQUITIN CARBOXYL-TERMINAL HYDROLASE MINDY-3"/>
    <property type="match status" value="1"/>
</dbReference>
<accession>A0AA89CBR6</accession>
<evidence type="ECO:0000256" key="3">
    <source>
        <dbReference type="ARBA" id="ARBA00011074"/>
    </source>
</evidence>
<evidence type="ECO:0000256" key="5">
    <source>
        <dbReference type="ARBA" id="ARBA00022786"/>
    </source>
</evidence>
<dbReference type="PANTHER" id="PTHR12473">
    <property type="entry name" value="UBIQUITIN CARBOXYL-TERMINAL HYDROLASE MINDY-4-RELATED"/>
    <property type="match status" value="1"/>
</dbReference>
<comment type="catalytic activity">
    <reaction evidence="1 8">
        <text>Thiol-dependent hydrolysis of ester, thioester, amide, peptide and isopeptide bonds formed by the C-terminal Gly of ubiquitin (a 76-residue protein attached to proteins as an intracellular targeting signal).</text>
        <dbReference type="EC" id="3.4.19.12"/>
    </reaction>
</comment>
<feature type="compositionally biased region" description="Basic and acidic residues" evidence="9">
    <location>
        <begin position="222"/>
        <end position="234"/>
    </location>
</feature>
<comment type="caution">
    <text evidence="11">The sequence shown here is derived from an EMBL/GenBank/DDBJ whole genome shotgun (WGS) entry which is preliminary data.</text>
</comment>
<dbReference type="Proteomes" id="UP001186944">
    <property type="component" value="Unassembled WGS sequence"/>
</dbReference>
<evidence type="ECO:0000256" key="7">
    <source>
        <dbReference type="ARBA" id="ARBA00022807"/>
    </source>
</evidence>
<keyword evidence="12" id="KW-1185">Reference proteome</keyword>
<keyword evidence="4 8" id="KW-0645">Protease</keyword>
<keyword evidence="7 8" id="KW-0788">Thiol protease</keyword>
<dbReference type="Gene3D" id="1.10.238.10">
    <property type="entry name" value="EF-hand"/>
    <property type="match status" value="1"/>
</dbReference>
<keyword evidence="6 8" id="KW-0378">Hydrolase</keyword>
<evidence type="ECO:0000256" key="4">
    <source>
        <dbReference type="ARBA" id="ARBA00022670"/>
    </source>
</evidence>